<feature type="compositionally biased region" description="Low complexity" evidence="1">
    <location>
        <begin position="327"/>
        <end position="345"/>
    </location>
</feature>
<feature type="region of interest" description="Disordered" evidence="1">
    <location>
        <begin position="381"/>
        <end position="412"/>
    </location>
</feature>
<feature type="compositionally biased region" description="Low complexity" evidence="1">
    <location>
        <begin position="393"/>
        <end position="407"/>
    </location>
</feature>
<feature type="compositionally biased region" description="Polar residues" evidence="1">
    <location>
        <begin position="178"/>
        <end position="193"/>
    </location>
</feature>
<dbReference type="PANTHER" id="PTHR12854">
    <property type="entry name" value="ATAXIN 2-RELATED"/>
    <property type="match status" value="1"/>
</dbReference>
<dbReference type="EMBL" id="JAODUO010000409">
    <property type="protein sequence ID" value="KAK2181156.1"/>
    <property type="molecule type" value="Genomic_DNA"/>
</dbReference>
<protein>
    <recommendedName>
        <fullName evidence="2">LsmAD domain-containing protein</fullName>
    </recommendedName>
</protein>
<feature type="compositionally biased region" description="Polar residues" evidence="1">
    <location>
        <begin position="578"/>
        <end position="592"/>
    </location>
</feature>
<feature type="compositionally biased region" description="Low complexity" evidence="1">
    <location>
        <begin position="732"/>
        <end position="744"/>
    </location>
</feature>
<comment type="caution">
    <text evidence="3">The sequence shown here is derived from an EMBL/GenBank/DDBJ whole genome shotgun (WGS) entry which is preliminary data.</text>
</comment>
<dbReference type="AlphaFoldDB" id="A0AAD9L186"/>
<dbReference type="GO" id="GO:0003729">
    <property type="term" value="F:mRNA binding"/>
    <property type="evidence" value="ECO:0007669"/>
    <property type="project" value="TreeGrafter"/>
</dbReference>
<proteinExistence type="predicted"/>
<accession>A0AAD9L186</accession>
<dbReference type="GO" id="GO:0034063">
    <property type="term" value="P:stress granule assembly"/>
    <property type="evidence" value="ECO:0007669"/>
    <property type="project" value="TreeGrafter"/>
</dbReference>
<gene>
    <name evidence="3" type="ORF">NP493_409g07032</name>
</gene>
<feature type="domain" description="LsmAD" evidence="2">
    <location>
        <begin position="110"/>
        <end position="179"/>
    </location>
</feature>
<feature type="compositionally biased region" description="Basic and acidic residues" evidence="1">
    <location>
        <begin position="291"/>
        <end position="306"/>
    </location>
</feature>
<dbReference type="InterPro" id="IPR009604">
    <property type="entry name" value="LsmAD_domain"/>
</dbReference>
<feature type="compositionally biased region" description="Polar residues" evidence="1">
    <location>
        <begin position="623"/>
        <end position="636"/>
    </location>
</feature>
<evidence type="ECO:0000313" key="4">
    <source>
        <dbReference type="Proteomes" id="UP001209878"/>
    </source>
</evidence>
<feature type="compositionally biased region" description="Pro residues" evidence="1">
    <location>
        <begin position="637"/>
        <end position="649"/>
    </location>
</feature>
<dbReference type="Proteomes" id="UP001209878">
    <property type="component" value="Unassembled WGS sequence"/>
</dbReference>
<sequence>MDVVLELAHLVEDTGDSPNKIPSKERLVEKIVFSISDIVMITALNVDLDYALKDNFTDTGISKFNGQVTERELQPWEGDGDSPLEALGTGELAENGWDANEMFNTNEEKFNVKSNYDPNLSQYTTKLSKCDTEEYREREAMASRMAQEIEKSPSYQHHANLENGDGDDEELKFSAVVRSNDSNTSDMAASSGSGRYVPPAKRNGQQGRLVPAGNHAPPSRHGPAAKHSNHMGPCPTGPPHAREDMDSAKMNLAKDDRRADGPVRQNHADMVNNVAGGVDKMDPETGAGGKGDMKKMGNPKDRELKELKDFGHNFKLSDNETKEKKQQQLQQQQLQHGGLGLLPQPENHMKKAEHKEGNMDEVFSQVVKAFVLNPDAAEFVPKTQPVQTPPRLPSQSPAMMPPQQQQQPPMPSQTVYPHYQMMPVTMAGMPPNGPMMAANSQQQARYTKRAIVSVRPDYGQAQAAAAAATGQPLMAQTAIPPTQQTPYTLQYMPPMMAPSAQGVYPQVMQVPMQGGRIMGPHIQNSLAEQNCVQQMGHPQAPMYMNQPQQAPTGVMPAQMGGPHHPHAIPAHMGAPHPQSHSQPSHMTGGNHPTPSPVQQQHGGPPQQVSHPPPSSGTPQPQQIIYQTNPLQMTQPPTGHPPLQPSPHTPTSPHSVYPPTMFAPQYPYGAPQQGMPPPQGLQPPNMGHPHQQQYVMMQSHPPGQNPQQQPQQQQQQQIQLQHMHHMQASLANQGGPPMVPPQGGMNAVASSGSVQQQMAYIPHHQSKCHLSCGLHATPPK</sequence>
<feature type="compositionally biased region" description="Low complexity" evidence="1">
    <location>
        <begin position="697"/>
        <end position="720"/>
    </location>
</feature>
<feature type="region of interest" description="Disordered" evidence="1">
    <location>
        <begin position="538"/>
        <end position="750"/>
    </location>
</feature>
<name>A0AAD9L186_RIDPI</name>
<evidence type="ECO:0000256" key="1">
    <source>
        <dbReference type="SAM" id="MobiDB-lite"/>
    </source>
</evidence>
<feature type="region of interest" description="Disordered" evidence="1">
    <location>
        <begin position="274"/>
        <end position="306"/>
    </location>
</feature>
<dbReference type="Pfam" id="PF06741">
    <property type="entry name" value="LsmAD"/>
    <property type="match status" value="1"/>
</dbReference>
<dbReference type="InterPro" id="IPR045117">
    <property type="entry name" value="ATXN2-like"/>
</dbReference>
<reference evidence="3" key="1">
    <citation type="journal article" date="2023" name="Mol. Biol. Evol.">
        <title>Third-Generation Sequencing Reveals the Adaptive Role of the Epigenome in Three Deep-Sea Polychaetes.</title>
        <authorList>
            <person name="Perez M."/>
            <person name="Aroh O."/>
            <person name="Sun Y."/>
            <person name="Lan Y."/>
            <person name="Juniper S.K."/>
            <person name="Young C.R."/>
            <person name="Angers B."/>
            <person name="Qian P.Y."/>
        </authorList>
    </citation>
    <scope>NUCLEOTIDE SEQUENCE</scope>
    <source>
        <strain evidence="3">R07B-5</strain>
    </source>
</reference>
<feature type="compositionally biased region" description="Low complexity" evidence="1">
    <location>
        <begin position="559"/>
        <end position="577"/>
    </location>
</feature>
<feature type="compositionally biased region" description="Low complexity" evidence="1">
    <location>
        <begin position="650"/>
        <end position="672"/>
    </location>
</feature>
<organism evidence="3 4">
    <name type="scientific">Ridgeia piscesae</name>
    <name type="common">Tubeworm</name>
    <dbReference type="NCBI Taxonomy" id="27915"/>
    <lineage>
        <taxon>Eukaryota</taxon>
        <taxon>Metazoa</taxon>
        <taxon>Spiralia</taxon>
        <taxon>Lophotrochozoa</taxon>
        <taxon>Annelida</taxon>
        <taxon>Polychaeta</taxon>
        <taxon>Sedentaria</taxon>
        <taxon>Canalipalpata</taxon>
        <taxon>Sabellida</taxon>
        <taxon>Siboglinidae</taxon>
        <taxon>Ridgeia</taxon>
    </lineage>
</organism>
<dbReference type="SMART" id="SM01272">
    <property type="entry name" value="LsmAD"/>
    <property type="match status" value="1"/>
</dbReference>
<evidence type="ECO:0000313" key="3">
    <source>
        <dbReference type="EMBL" id="KAK2181156.1"/>
    </source>
</evidence>
<feature type="region of interest" description="Disordered" evidence="1">
    <location>
        <begin position="319"/>
        <end position="345"/>
    </location>
</feature>
<dbReference type="PANTHER" id="PTHR12854:SF7">
    <property type="entry name" value="ATAXIN-2 HOMOLOG"/>
    <property type="match status" value="1"/>
</dbReference>
<dbReference type="GO" id="GO:0010494">
    <property type="term" value="C:cytoplasmic stress granule"/>
    <property type="evidence" value="ECO:0007669"/>
    <property type="project" value="TreeGrafter"/>
</dbReference>
<evidence type="ECO:0000259" key="2">
    <source>
        <dbReference type="SMART" id="SM01272"/>
    </source>
</evidence>
<keyword evidence="4" id="KW-1185">Reference proteome</keyword>
<feature type="region of interest" description="Disordered" evidence="1">
    <location>
        <begin position="178"/>
        <end position="244"/>
    </location>
</feature>
<feature type="compositionally biased region" description="Low complexity" evidence="1">
    <location>
        <begin position="596"/>
        <end position="609"/>
    </location>
</feature>